<dbReference type="AlphaFoldDB" id="A0A1H8VA13"/>
<keyword evidence="1" id="KW-0812">Transmembrane</keyword>
<dbReference type="InterPro" id="IPR025098">
    <property type="entry name" value="DUF4013"/>
</dbReference>
<keyword evidence="1" id="KW-0472">Membrane</keyword>
<evidence type="ECO:0000256" key="1">
    <source>
        <dbReference type="SAM" id="Phobius"/>
    </source>
</evidence>
<evidence type="ECO:0008006" key="4">
    <source>
        <dbReference type="Google" id="ProtNLM"/>
    </source>
</evidence>
<evidence type="ECO:0000313" key="3">
    <source>
        <dbReference type="Proteomes" id="UP000198775"/>
    </source>
</evidence>
<accession>A0A1H8VA13</accession>
<name>A0A1H8VA13_9EURY</name>
<keyword evidence="1" id="KW-1133">Transmembrane helix</keyword>
<dbReference type="OrthoDB" id="107590at2157"/>
<reference evidence="3" key="1">
    <citation type="submission" date="2016-10" db="EMBL/GenBank/DDBJ databases">
        <authorList>
            <person name="Varghese N."/>
            <person name="Submissions S."/>
        </authorList>
    </citation>
    <scope>NUCLEOTIDE SEQUENCE [LARGE SCALE GENOMIC DNA]</scope>
    <source>
        <strain evidence="3">IBRC-M 10043</strain>
    </source>
</reference>
<feature type="transmembrane region" description="Helical" evidence="1">
    <location>
        <begin position="148"/>
        <end position="172"/>
    </location>
</feature>
<feature type="transmembrane region" description="Helical" evidence="1">
    <location>
        <begin position="178"/>
        <end position="200"/>
    </location>
</feature>
<gene>
    <name evidence="2" type="ORF">SAMN05216388_103519</name>
</gene>
<evidence type="ECO:0000313" key="2">
    <source>
        <dbReference type="EMBL" id="SEP12255.1"/>
    </source>
</evidence>
<feature type="transmembrane region" description="Helical" evidence="1">
    <location>
        <begin position="108"/>
        <end position="136"/>
    </location>
</feature>
<protein>
    <recommendedName>
        <fullName evidence="4">DUF4013 domain-containing protein</fullName>
    </recommendedName>
</protein>
<keyword evidence="3" id="KW-1185">Reference proteome</keyword>
<dbReference type="EMBL" id="FOCX01000035">
    <property type="protein sequence ID" value="SEP12255.1"/>
    <property type="molecule type" value="Genomic_DNA"/>
</dbReference>
<feature type="transmembrane region" description="Helical" evidence="1">
    <location>
        <begin position="72"/>
        <end position="96"/>
    </location>
</feature>
<sequence>MIQDAVTYPYTGDEWVKRVVIGTVLLFGSVLILPAVPLMGYIYRTIQAGARDDPEPPAWEDWGGLSVDGLKLLAGFVVALVVPMVLWVAMSFVVFGGTMLAASTGSSAGIVAGAGLALLFVFGSFGFLLAVFYVALAAVTNMVLRDSLGALFEFGRIGSLALSGDFFVGVLASMAVSFVLGLVAGLLSLVLVGLLLLFGVQVSQYYLIGRGAGKALDIPDSGGSESAGSATASDPY</sequence>
<proteinExistence type="predicted"/>
<dbReference type="Proteomes" id="UP000198775">
    <property type="component" value="Unassembled WGS sequence"/>
</dbReference>
<dbReference type="RefSeq" id="WP_092663934.1">
    <property type="nucleotide sequence ID" value="NZ_FOCX01000035.1"/>
</dbReference>
<organism evidence="2 3">
    <name type="scientific">Halorientalis persicus</name>
    <dbReference type="NCBI Taxonomy" id="1367881"/>
    <lineage>
        <taxon>Archaea</taxon>
        <taxon>Methanobacteriati</taxon>
        <taxon>Methanobacteriota</taxon>
        <taxon>Stenosarchaea group</taxon>
        <taxon>Halobacteria</taxon>
        <taxon>Halobacteriales</taxon>
        <taxon>Haloarculaceae</taxon>
        <taxon>Halorientalis</taxon>
    </lineage>
</organism>
<feature type="transmembrane region" description="Helical" evidence="1">
    <location>
        <begin position="20"/>
        <end position="43"/>
    </location>
</feature>
<dbReference type="Pfam" id="PF13197">
    <property type="entry name" value="DUF4013"/>
    <property type="match status" value="1"/>
</dbReference>